<feature type="compositionally biased region" description="Basic and acidic residues" evidence="1">
    <location>
        <begin position="77"/>
        <end position="110"/>
    </location>
</feature>
<gene>
    <name evidence="3" type="ORF">VV01_01515</name>
</gene>
<name>A0A0L6CEX7_9MICO</name>
<evidence type="ECO:0000313" key="3">
    <source>
        <dbReference type="EMBL" id="KNX36125.1"/>
    </source>
</evidence>
<proteinExistence type="predicted"/>
<keyword evidence="4" id="KW-1185">Reference proteome</keyword>
<dbReference type="STRING" id="1631356.VV01_01515"/>
<comment type="caution">
    <text evidence="3">The sequence shown here is derived from an EMBL/GenBank/DDBJ whole genome shotgun (WGS) entry which is preliminary data.</text>
</comment>
<feature type="compositionally biased region" description="Basic and acidic residues" evidence="1">
    <location>
        <begin position="117"/>
        <end position="170"/>
    </location>
</feature>
<dbReference type="EMBL" id="LAIR01000002">
    <property type="protein sequence ID" value="KNX36125.1"/>
    <property type="molecule type" value="Genomic_DNA"/>
</dbReference>
<feature type="region of interest" description="Disordered" evidence="1">
    <location>
        <begin position="70"/>
        <end position="170"/>
    </location>
</feature>
<reference evidence="4" key="1">
    <citation type="submission" date="2015-03" db="EMBL/GenBank/DDBJ databases">
        <title>Luteipulveratus halotolerans sp. nov., a novel actinobacterium (Dermacoccaceae) from Sarawak, Malaysia.</title>
        <authorList>
            <person name="Juboi H."/>
            <person name="Basik A."/>
            <person name="Shamsul S.S."/>
            <person name="Arnold P."/>
            <person name="Schmitt E.K."/>
            <person name="Sanglier J.-J."/>
            <person name="Yeo T."/>
        </authorList>
    </citation>
    <scope>NUCLEOTIDE SEQUENCE [LARGE SCALE GENOMIC DNA]</scope>
    <source>
        <strain evidence="4">C296001</strain>
    </source>
</reference>
<dbReference type="RefSeq" id="WP_050668340.1">
    <property type="nucleotide sequence ID" value="NZ_LAIR01000002.1"/>
</dbReference>
<evidence type="ECO:0000313" key="4">
    <source>
        <dbReference type="Proteomes" id="UP000037397"/>
    </source>
</evidence>
<evidence type="ECO:0000256" key="1">
    <source>
        <dbReference type="SAM" id="MobiDB-lite"/>
    </source>
</evidence>
<feature type="transmembrane region" description="Helical" evidence="2">
    <location>
        <begin position="42"/>
        <end position="64"/>
    </location>
</feature>
<keyword evidence="2" id="KW-0812">Transmembrane</keyword>
<keyword evidence="2" id="KW-0472">Membrane</keyword>
<dbReference type="Proteomes" id="UP000037397">
    <property type="component" value="Unassembled WGS sequence"/>
</dbReference>
<accession>A0A0L6CEX7</accession>
<evidence type="ECO:0008006" key="5">
    <source>
        <dbReference type="Google" id="ProtNLM"/>
    </source>
</evidence>
<protein>
    <recommendedName>
        <fullName evidence="5">Lipopolysaccharide assembly protein A domain-containing protein</fullName>
    </recommendedName>
</protein>
<sequence length="170" mass="18753">MIAVAVVFLVLAALLVLWFLLATGDSADVDLSAAGLDVHVSPLVVFVLGAVALGLLLAALRFFYWGSKRGARKRRERKDLEKQAKVSAQQRDEALAEREREHARLVEREQAAAGPLADRDADSRRLDTDRPLSADGRRTDDLDVDGRPLGDRGLDDRGRFGDDLPPDDRR</sequence>
<evidence type="ECO:0000256" key="2">
    <source>
        <dbReference type="SAM" id="Phobius"/>
    </source>
</evidence>
<dbReference type="AlphaFoldDB" id="A0A0L6CEX7"/>
<keyword evidence="2" id="KW-1133">Transmembrane helix</keyword>
<organism evidence="3 4">
    <name type="scientific">Luteipulveratus halotolerans</name>
    <dbReference type="NCBI Taxonomy" id="1631356"/>
    <lineage>
        <taxon>Bacteria</taxon>
        <taxon>Bacillati</taxon>
        <taxon>Actinomycetota</taxon>
        <taxon>Actinomycetes</taxon>
        <taxon>Micrococcales</taxon>
        <taxon>Dermacoccaceae</taxon>
        <taxon>Luteipulveratus</taxon>
    </lineage>
</organism>